<accession>A0A2H0Y0B4</accession>
<comment type="caution">
    <text evidence="1">The sequence shown here is derived from an EMBL/GenBank/DDBJ whole genome shotgun (WGS) entry which is preliminary data.</text>
</comment>
<evidence type="ECO:0000313" key="1">
    <source>
        <dbReference type="EMBL" id="PIS29881.1"/>
    </source>
</evidence>
<dbReference type="Proteomes" id="UP000231343">
    <property type="component" value="Unassembled WGS sequence"/>
</dbReference>
<name>A0A2H0Y0B4_UNCSA</name>
<proteinExistence type="predicted"/>
<protein>
    <submittedName>
        <fullName evidence="1">Uncharacterized protein</fullName>
    </submittedName>
</protein>
<organism evidence="1 2">
    <name type="scientific">Candidatus Saganbacteria bacterium CG08_land_8_20_14_0_20_45_16</name>
    <dbReference type="NCBI Taxonomy" id="2014293"/>
    <lineage>
        <taxon>Bacteria</taxon>
        <taxon>Bacillati</taxon>
        <taxon>Saganbacteria</taxon>
    </lineage>
</organism>
<gene>
    <name evidence="1" type="ORF">COT42_04045</name>
</gene>
<sequence length="488" mass="54587">MRYESYGGYPSRHAGYIERNFGQYYLQAGGKISKQRLLQALHDAYKHYVPLFGRSQLVSLKNLLALGSSYGRRGLAKNKKGKSQREYLNLEELPRLMALVKSSAKTYFSLTDIIKLSQETPSRAGGYLSLGVRIGSGGHENEWGDIFSLLGDEIKLVYQLPDSVSGVDEPALKFTLRLTKAEIEKLGSPALHVEGVINSIRCQRYVGEAEKFDVFNNYVSESAWGKFIIPPVPLSAGPLTRVPLAFVGGTGKAQPVTQQVLNLVRMMGPYNIFHFDQPTKVFGPLSLRRRQFFSRYSWQLPILADNIAEIEAFFGAERGAFVRNLVFYQHPPVSAAPTVAAFCFLANRDTVFFRVSGDNSFLKEVNIPKLKMRARHEACHVLDGLYDLFDFRGKRASLLVDVWESLGQSQDQFLIKLYSRFVKYLSPTTLPEGGCDPAELVPGLVESLLCKDLTAGLASKDGEFAIQYINPDYSYSLTKMIFGADFKS</sequence>
<evidence type="ECO:0000313" key="2">
    <source>
        <dbReference type="Proteomes" id="UP000231343"/>
    </source>
</evidence>
<dbReference type="AlphaFoldDB" id="A0A2H0Y0B4"/>
<reference evidence="1 2" key="1">
    <citation type="submission" date="2017-09" db="EMBL/GenBank/DDBJ databases">
        <title>Depth-based differentiation of microbial function through sediment-hosted aquifers and enrichment of novel symbionts in the deep terrestrial subsurface.</title>
        <authorList>
            <person name="Probst A.J."/>
            <person name="Ladd B."/>
            <person name="Jarett J.K."/>
            <person name="Geller-Mcgrath D.E."/>
            <person name="Sieber C.M."/>
            <person name="Emerson J.B."/>
            <person name="Anantharaman K."/>
            <person name="Thomas B.C."/>
            <person name="Malmstrom R."/>
            <person name="Stieglmeier M."/>
            <person name="Klingl A."/>
            <person name="Woyke T."/>
            <person name="Ryan C.M."/>
            <person name="Banfield J.F."/>
        </authorList>
    </citation>
    <scope>NUCLEOTIDE SEQUENCE [LARGE SCALE GENOMIC DNA]</scope>
    <source>
        <strain evidence="1">CG08_land_8_20_14_0_20_45_16</strain>
    </source>
</reference>
<dbReference type="EMBL" id="PEYM01000069">
    <property type="protein sequence ID" value="PIS29881.1"/>
    <property type="molecule type" value="Genomic_DNA"/>
</dbReference>